<dbReference type="InterPro" id="IPR002560">
    <property type="entry name" value="Transposase_DDE"/>
</dbReference>
<dbReference type="InParanoid" id="D6U0X5"/>
<evidence type="ECO:0000259" key="2">
    <source>
        <dbReference type="PROSITE" id="PS50531"/>
    </source>
</evidence>
<dbReference type="EMBL" id="ADVG01000004">
    <property type="protein sequence ID" value="EFH82465.1"/>
    <property type="molecule type" value="Genomic_DNA"/>
</dbReference>
<gene>
    <name evidence="3" type="ORF">Krac_3277</name>
</gene>
<evidence type="ECO:0000256" key="1">
    <source>
        <dbReference type="SAM" id="MobiDB-lite"/>
    </source>
</evidence>
<dbReference type="InterPro" id="IPR029261">
    <property type="entry name" value="Transposase_Znf"/>
</dbReference>
<dbReference type="eggNOG" id="COG3464">
    <property type="taxonomic scope" value="Bacteria"/>
</dbReference>
<dbReference type="Proteomes" id="UP000004508">
    <property type="component" value="Unassembled WGS sequence"/>
</dbReference>
<feature type="region of interest" description="Disordered" evidence="1">
    <location>
        <begin position="255"/>
        <end position="285"/>
    </location>
</feature>
<proteinExistence type="predicted"/>
<comment type="caution">
    <text evidence="3">The sequence shown here is derived from an EMBL/GenBank/DDBJ whole genome shotgun (WGS) entry which is preliminary data.</text>
</comment>
<evidence type="ECO:0000313" key="4">
    <source>
        <dbReference type="Proteomes" id="UP000004508"/>
    </source>
</evidence>
<dbReference type="Pfam" id="PF01610">
    <property type="entry name" value="DDE_Tnp_ISL3"/>
    <property type="match status" value="2"/>
</dbReference>
<dbReference type="NCBIfam" id="NF033550">
    <property type="entry name" value="transpos_ISL3"/>
    <property type="match status" value="1"/>
</dbReference>
<keyword evidence="4" id="KW-1185">Reference proteome</keyword>
<feature type="domain" description="HTH IS21-type" evidence="2">
    <location>
        <begin position="293"/>
        <end position="354"/>
    </location>
</feature>
<name>D6U0X5_KTERA</name>
<reference evidence="3 4" key="1">
    <citation type="journal article" date="2011" name="Stand. Genomic Sci.">
        <title>Non-contiguous finished genome sequence and contextual data of the filamentous soil bacterium Ktedonobacter racemifer type strain (SOSP1-21).</title>
        <authorList>
            <person name="Chang Y.J."/>
            <person name="Land M."/>
            <person name="Hauser L."/>
            <person name="Chertkov O."/>
            <person name="Del Rio T.G."/>
            <person name="Nolan M."/>
            <person name="Copeland A."/>
            <person name="Tice H."/>
            <person name="Cheng J.F."/>
            <person name="Lucas S."/>
            <person name="Han C."/>
            <person name="Goodwin L."/>
            <person name="Pitluck S."/>
            <person name="Ivanova N."/>
            <person name="Ovchinikova G."/>
            <person name="Pati A."/>
            <person name="Chen A."/>
            <person name="Palaniappan K."/>
            <person name="Mavromatis K."/>
            <person name="Liolios K."/>
            <person name="Brettin T."/>
            <person name="Fiebig A."/>
            <person name="Rohde M."/>
            <person name="Abt B."/>
            <person name="Goker M."/>
            <person name="Detter J.C."/>
            <person name="Woyke T."/>
            <person name="Bristow J."/>
            <person name="Eisen J.A."/>
            <person name="Markowitz V."/>
            <person name="Hugenholtz P."/>
            <person name="Kyrpides N.C."/>
            <person name="Klenk H.P."/>
            <person name="Lapidus A."/>
        </authorList>
    </citation>
    <scope>NUCLEOTIDE SEQUENCE [LARGE SCALE GENOMIC DNA]</scope>
    <source>
        <strain evidence="4">DSM 44963</strain>
    </source>
</reference>
<evidence type="ECO:0000313" key="3">
    <source>
        <dbReference type="EMBL" id="EFH82465.1"/>
    </source>
</evidence>
<dbReference type="InterPro" id="IPR017894">
    <property type="entry name" value="HTH_IS21_transposase_type"/>
</dbReference>
<dbReference type="PANTHER" id="PTHR33498">
    <property type="entry name" value="TRANSPOSASE FOR INSERTION SEQUENCE ELEMENT IS1557"/>
    <property type="match status" value="1"/>
</dbReference>
<sequence>MEVKQVAALPERLEVTDIEMVDGVLTIMAVSIQARPACPLCGEPATRVHSYYTRKVADLPCSGRQVRLFIHVRKCFCDAPDCARKIFVERLTPFVNTFARVTQRLYQIVQIIGLATGGRLGVRVTDRLEIQTSRHTILRRIMALPTEPVGAVSQIGIDDFAFRRGRKFGTIIVDLRTHKVLDVLPDRTADTSAAWMATHPEIEVVSRDRGGDYAAAARKAVPEATQTADRFHVLKNLGEALEGVLSRHLAAYRRGQAEKSRATPLETTQPVKPLKSSPKAAALSQAKREERLATYEQVVALRKQGFSQTAIANQVGIGHATVSRWLRSDAFPQQPPRPRKSRLDPYLKEVTKRWEAGCHNIAQLHRELVASGVPLTYKIVYKQLVRYLPEGRKNAQRPDQLPRPPVLARQAVFLFLRRPSELEADEQETLALLQSLHTEMKLAYELVQQFAQMLRTRTGEQLDDWLERVKASKIRELQGFVTGVERDKEAVTAGLTLPQNNGLVEGKVNKLKLIKRMMFGRAEFPLLRQRVLHAL</sequence>
<accession>D6U0X5</accession>
<dbReference type="PROSITE" id="PS50531">
    <property type="entry name" value="HTH_IS21"/>
    <property type="match status" value="1"/>
</dbReference>
<dbReference type="RefSeq" id="WP_007920594.1">
    <property type="nucleotide sequence ID" value="NZ_ADVG01000004.1"/>
</dbReference>
<organism evidence="3 4">
    <name type="scientific">Ktedonobacter racemifer DSM 44963</name>
    <dbReference type="NCBI Taxonomy" id="485913"/>
    <lineage>
        <taxon>Bacteria</taxon>
        <taxon>Bacillati</taxon>
        <taxon>Chloroflexota</taxon>
        <taxon>Ktedonobacteria</taxon>
        <taxon>Ktedonobacterales</taxon>
        <taxon>Ktedonobacteraceae</taxon>
        <taxon>Ktedonobacter</taxon>
    </lineage>
</organism>
<dbReference type="PANTHER" id="PTHR33498:SF1">
    <property type="entry name" value="TRANSPOSASE FOR INSERTION SEQUENCE ELEMENT IS1557"/>
    <property type="match status" value="1"/>
</dbReference>
<dbReference type="InterPro" id="IPR047951">
    <property type="entry name" value="Transpos_ISL3"/>
</dbReference>
<dbReference type="Pfam" id="PF14690">
    <property type="entry name" value="Zn_ribbon_ISL3"/>
    <property type="match status" value="1"/>
</dbReference>
<dbReference type="InterPro" id="IPR009057">
    <property type="entry name" value="Homeodomain-like_sf"/>
</dbReference>
<protein>
    <submittedName>
        <fullName evidence="3">Transposase IS204/IS1001/IS1096/IS1165 family protein</fullName>
    </submittedName>
</protein>
<dbReference type="STRING" id="485913.Krac_3277"/>
<dbReference type="OrthoDB" id="140629at2"/>
<dbReference type="SUPFAM" id="SSF46689">
    <property type="entry name" value="Homeodomain-like"/>
    <property type="match status" value="1"/>
</dbReference>
<dbReference type="AlphaFoldDB" id="D6U0X5"/>